<evidence type="ECO:0000313" key="1">
    <source>
        <dbReference type="EMBL" id="MBB5080101.1"/>
    </source>
</evidence>
<dbReference type="RefSeq" id="WP_184966221.1">
    <property type="nucleotide sequence ID" value="NZ_JACHIN010000007.1"/>
</dbReference>
<dbReference type="EMBL" id="JACHIN010000007">
    <property type="protein sequence ID" value="MBB5080101.1"/>
    <property type="molecule type" value="Genomic_DNA"/>
</dbReference>
<name>A0A7W8A5R9_9ACTN</name>
<sequence>MVIEAVRFGSAAPRVRVQVRQKCSKPDVIATQVTHIKVSYKESRFGGEWFDVGSQPFTELPGREHTYSYALSPCKSGRYKAEVSQAGTFDTGKEFRATDQQTASVDCENARDIS</sequence>
<evidence type="ECO:0000313" key="2">
    <source>
        <dbReference type="Proteomes" id="UP000568380"/>
    </source>
</evidence>
<proteinExistence type="predicted"/>
<dbReference type="AlphaFoldDB" id="A0A7W8A5R9"/>
<accession>A0A7W8A5R9</accession>
<reference evidence="1 2" key="1">
    <citation type="submission" date="2020-08" db="EMBL/GenBank/DDBJ databases">
        <title>Genomic Encyclopedia of Type Strains, Phase IV (KMG-IV): sequencing the most valuable type-strain genomes for metagenomic binning, comparative biology and taxonomic classification.</title>
        <authorList>
            <person name="Goeker M."/>
        </authorList>
    </citation>
    <scope>NUCLEOTIDE SEQUENCE [LARGE SCALE GENOMIC DNA]</scope>
    <source>
        <strain evidence="1 2">DSM 45385</strain>
    </source>
</reference>
<dbReference type="Proteomes" id="UP000568380">
    <property type="component" value="Unassembled WGS sequence"/>
</dbReference>
<organism evidence="1 2">
    <name type="scientific">Nonomuraea endophytica</name>
    <dbReference type="NCBI Taxonomy" id="714136"/>
    <lineage>
        <taxon>Bacteria</taxon>
        <taxon>Bacillati</taxon>
        <taxon>Actinomycetota</taxon>
        <taxon>Actinomycetes</taxon>
        <taxon>Streptosporangiales</taxon>
        <taxon>Streptosporangiaceae</taxon>
        <taxon>Nonomuraea</taxon>
    </lineage>
</organism>
<gene>
    <name evidence="1" type="ORF">HNR40_005587</name>
</gene>
<comment type="caution">
    <text evidence="1">The sequence shown here is derived from an EMBL/GenBank/DDBJ whole genome shotgun (WGS) entry which is preliminary data.</text>
</comment>
<protein>
    <submittedName>
        <fullName evidence="1">Uncharacterized protein YhdP</fullName>
    </submittedName>
</protein>
<keyword evidence="2" id="KW-1185">Reference proteome</keyword>